<dbReference type="AlphaFoldDB" id="Q67UI6"/>
<sequence>MFVSGVRAALGRPAQLCGGRRKAPEGDISISIACMHRPGRDRSQLSRDVVDQYAISSVGTHSQANDSTAVSRGTARELSAFQVAMTTYDRSRCPGTRQAVTCRRRDELKLTFLFFRSRSLALKVCIINRSII</sequence>
<evidence type="ECO:0000313" key="2">
    <source>
        <dbReference type="Proteomes" id="UP000000763"/>
    </source>
</evidence>
<gene>
    <name evidence="1" type="primary">P0638H11.20</name>
</gene>
<name>Q67UI6_ORYSJ</name>
<accession>Q67UI6</accession>
<evidence type="ECO:0000313" key="1">
    <source>
        <dbReference type="EMBL" id="BAD38183.1"/>
    </source>
</evidence>
<organism evidence="1 2">
    <name type="scientific">Oryza sativa subsp. japonica</name>
    <name type="common">Rice</name>
    <dbReference type="NCBI Taxonomy" id="39947"/>
    <lineage>
        <taxon>Eukaryota</taxon>
        <taxon>Viridiplantae</taxon>
        <taxon>Streptophyta</taxon>
        <taxon>Embryophyta</taxon>
        <taxon>Tracheophyta</taxon>
        <taxon>Spermatophyta</taxon>
        <taxon>Magnoliopsida</taxon>
        <taxon>Liliopsida</taxon>
        <taxon>Poales</taxon>
        <taxon>Poaceae</taxon>
        <taxon>BOP clade</taxon>
        <taxon>Oryzoideae</taxon>
        <taxon>Oryzeae</taxon>
        <taxon>Oryzinae</taxon>
        <taxon>Oryza</taxon>
        <taxon>Oryza sativa</taxon>
    </lineage>
</organism>
<dbReference type="Proteomes" id="UP000000763">
    <property type="component" value="Chromosome 6"/>
</dbReference>
<reference evidence="2" key="1">
    <citation type="journal article" date="2005" name="Nature">
        <title>The map-based sequence of the rice genome.</title>
        <authorList>
            <consortium name="International rice genome sequencing project (IRGSP)"/>
            <person name="Matsumoto T."/>
            <person name="Wu J."/>
            <person name="Kanamori H."/>
            <person name="Katayose Y."/>
            <person name="Fujisawa M."/>
            <person name="Namiki N."/>
            <person name="Mizuno H."/>
            <person name="Yamamoto K."/>
            <person name="Antonio B.A."/>
            <person name="Baba T."/>
            <person name="Sakata K."/>
            <person name="Nagamura Y."/>
            <person name="Aoki H."/>
            <person name="Arikawa K."/>
            <person name="Arita K."/>
            <person name="Bito T."/>
            <person name="Chiden Y."/>
            <person name="Fujitsuka N."/>
            <person name="Fukunaka R."/>
            <person name="Hamada M."/>
            <person name="Harada C."/>
            <person name="Hayashi A."/>
            <person name="Hijishita S."/>
            <person name="Honda M."/>
            <person name="Hosokawa S."/>
            <person name="Ichikawa Y."/>
            <person name="Idonuma A."/>
            <person name="Iijima M."/>
            <person name="Ikeda M."/>
            <person name="Ikeno M."/>
            <person name="Ito K."/>
            <person name="Ito S."/>
            <person name="Ito T."/>
            <person name="Ito Y."/>
            <person name="Ito Y."/>
            <person name="Iwabuchi A."/>
            <person name="Kamiya K."/>
            <person name="Karasawa W."/>
            <person name="Kurita K."/>
            <person name="Katagiri S."/>
            <person name="Kikuta A."/>
            <person name="Kobayashi H."/>
            <person name="Kobayashi N."/>
            <person name="Machita K."/>
            <person name="Maehara T."/>
            <person name="Masukawa M."/>
            <person name="Mizubayashi T."/>
            <person name="Mukai Y."/>
            <person name="Nagasaki H."/>
            <person name="Nagata Y."/>
            <person name="Naito S."/>
            <person name="Nakashima M."/>
            <person name="Nakama Y."/>
            <person name="Nakamichi Y."/>
            <person name="Nakamura M."/>
            <person name="Meguro A."/>
            <person name="Negishi M."/>
            <person name="Ohta I."/>
            <person name="Ohta T."/>
            <person name="Okamoto M."/>
            <person name="Ono N."/>
            <person name="Saji S."/>
            <person name="Sakaguchi M."/>
            <person name="Sakai K."/>
            <person name="Shibata M."/>
            <person name="Shimokawa T."/>
            <person name="Song J."/>
            <person name="Takazaki Y."/>
            <person name="Terasawa K."/>
            <person name="Tsugane M."/>
            <person name="Tsuji K."/>
            <person name="Ueda S."/>
            <person name="Waki K."/>
            <person name="Yamagata H."/>
            <person name="Yamamoto M."/>
            <person name="Yamamoto S."/>
            <person name="Yamane H."/>
            <person name="Yoshiki S."/>
            <person name="Yoshihara R."/>
            <person name="Yukawa K."/>
            <person name="Zhong H."/>
            <person name="Yano M."/>
            <person name="Yuan Q."/>
            <person name="Ouyang S."/>
            <person name="Liu J."/>
            <person name="Jones K.M."/>
            <person name="Gansberger K."/>
            <person name="Moffat K."/>
            <person name="Hill J."/>
            <person name="Bera J."/>
            <person name="Fadrosh D."/>
            <person name="Jin S."/>
            <person name="Johri S."/>
            <person name="Kim M."/>
            <person name="Overton L."/>
            <person name="Reardon M."/>
            <person name="Tsitrin T."/>
            <person name="Vuong H."/>
            <person name="Weaver B."/>
            <person name="Ciecko A."/>
            <person name="Tallon L."/>
            <person name="Jackson J."/>
            <person name="Pai G."/>
            <person name="Aken S.V."/>
            <person name="Utterback T."/>
            <person name="Reidmuller S."/>
            <person name="Feldblyum T."/>
            <person name="Hsiao J."/>
            <person name="Zismann V."/>
            <person name="Iobst S."/>
            <person name="de Vazeille A.R."/>
            <person name="Buell C.R."/>
            <person name="Ying K."/>
            <person name="Li Y."/>
            <person name="Lu T."/>
            <person name="Huang Y."/>
            <person name="Zhao Q."/>
            <person name="Feng Q."/>
            <person name="Zhang L."/>
            <person name="Zhu J."/>
            <person name="Weng Q."/>
            <person name="Mu J."/>
            <person name="Lu Y."/>
            <person name="Fan D."/>
            <person name="Liu Y."/>
            <person name="Guan J."/>
            <person name="Zhang Y."/>
            <person name="Yu S."/>
            <person name="Liu X."/>
            <person name="Zhang Y."/>
            <person name="Hong G."/>
            <person name="Han B."/>
            <person name="Choisne N."/>
            <person name="Demange N."/>
            <person name="Orjeda G."/>
            <person name="Samain S."/>
            <person name="Cattolico L."/>
            <person name="Pelletier E."/>
            <person name="Couloux A."/>
            <person name="Segurens B."/>
            <person name="Wincker P."/>
            <person name="D'Hont A."/>
            <person name="Scarpelli C."/>
            <person name="Weissenbach J."/>
            <person name="Salanoubat M."/>
            <person name="Quetier F."/>
            <person name="Yu Y."/>
            <person name="Kim H.R."/>
            <person name="Rambo T."/>
            <person name="Currie J."/>
            <person name="Collura K."/>
            <person name="Luo M."/>
            <person name="Yang T."/>
            <person name="Ammiraju J.S.S."/>
            <person name="Engler F."/>
            <person name="Soderlund C."/>
            <person name="Wing R.A."/>
            <person name="Palmer L.E."/>
            <person name="de la Bastide M."/>
            <person name="Spiegel L."/>
            <person name="Nascimento L."/>
            <person name="Zutavern T."/>
            <person name="O'Shaughnessy A."/>
            <person name="Dike S."/>
            <person name="Dedhia N."/>
            <person name="Preston R."/>
            <person name="Balija V."/>
            <person name="McCombie W.R."/>
            <person name="Chow T."/>
            <person name="Chen H."/>
            <person name="Chung M."/>
            <person name="Chen C."/>
            <person name="Shaw J."/>
            <person name="Wu H."/>
            <person name="Hsiao K."/>
            <person name="Chao Y."/>
            <person name="Chu M."/>
            <person name="Cheng C."/>
            <person name="Hour A."/>
            <person name="Lee P."/>
            <person name="Lin S."/>
            <person name="Lin Y."/>
            <person name="Liou J."/>
            <person name="Liu S."/>
            <person name="Hsing Y."/>
            <person name="Raghuvanshi S."/>
            <person name="Mohanty A."/>
            <person name="Bharti A.K."/>
            <person name="Gaur A."/>
            <person name="Gupta V."/>
            <person name="Kumar D."/>
            <person name="Ravi V."/>
            <person name="Vij S."/>
            <person name="Kapur A."/>
            <person name="Khurana P."/>
            <person name="Khurana P."/>
            <person name="Khurana J.P."/>
            <person name="Tyagi A.K."/>
            <person name="Gaikwad K."/>
            <person name="Singh A."/>
            <person name="Dalal V."/>
            <person name="Srivastava S."/>
            <person name="Dixit A."/>
            <person name="Pal A.K."/>
            <person name="Ghazi I.A."/>
            <person name="Yadav M."/>
            <person name="Pandit A."/>
            <person name="Bhargava A."/>
            <person name="Sureshbabu K."/>
            <person name="Batra K."/>
            <person name="Sharma T.R."/>
            <person name="Mohapatra T."/>
            <person name="Singh N.K."/>
            <person name="Messing J."/>
            <person name="Nelson A.B."/>
            <person name="Fuks G."/>
            <person name="Kavchok S."/>
            <person name="Keizer G."/>
            <person name="Linton E."/>
            <person name="Llaca V."/>
            <person name="Song R."/>
            <person name="Tanyolac B."/>
            <person name="Young S."/>
            <person name="Ho-Il K."/>
            <person name="Hahn J.H."/>
            <person name="Sangsakoo G."/>
            <person name="Vanavichit A."/>
            <person name="de Mattos Luiz.A.T."/>
            <person name="Zimmer P.D."/>
            <person name="Malone G."/>
            <person name="Dellagostin O."/>
            <person name="de Oliveira A.C."/>
            <person name="Bevan M."/>
            <person name="Bancroft I."/>
            <person name="Minx P."/>
            <person name="Cordum H."/>
            <person name="Wilson R."/>
            <person name="Cheng Z."/>
            <person name="Jin W."/>
            <person name="Jiang J."/>
            <person name="Leong S.A."/>
            <person name="Iwama H."/>
            <person name="Gojobori T."/>
            <person name="Itoh T."/>
            <person name="Niimura Y."/>
            <person name="Fujii Y."/>
            <person name="Habara T."/>
            <person name="Sakai H."/>
            <person name="Sato Y."/>
            <person name="Wilson G."/>
            <person name="Kumar K."/>
            <person name="McCouch S."/>
            <person name="Juretic N."/>
            <person name="Hoen D."/>
            <person name="Wright S."/>
            <person name="Bruskiewich R."/>
            <person name="Bureau T."/>
            <person name="Miyao A."/>
            <person name="Hirochika H."/>
            <person name="Nishikawa T."/>
            <person name="Kadowaki K."/>
            <person name="Sugiura M."/>
            <person name="Burr B."/>
            <person name="Sasaki T."/>
        </authorList>
    </citation>
    <scope>NUCLEOTIDE SEQUENCE [LARGE SCALE GENOMIC DNA]</scope>
    <source>
        <strain evidence="2">cv. Nipponbare</strain>
    </source>
</reference>
<protein>
    <submittedName>
        <fullName evidence="1">Uncharacterized protein</fullName>
    </submittedName>
</protein>
<proteinExistence type="predicted"/>
<reference evidence="2" key="2">
    <citation type="journal article" date="2008" name="Nucleic Acids Res.">
        <title>The rice annotation project database (RAP-DB): 2008 update.</title>
        <authorList>
            <consortium name="The rice annotation project (RAP)"/>
        </authorList>
    </citation>
    <scope>GENOME REANNOTATION</scope>
    <source>
        <strain evidence="2">cv. Nipponbare</strain>
    </source>
</reference>
<dbReference type="EMBL" id="AP005545">
    <property type="protein sequence ID" value="BAD38183.1"/>
    <property type="molecule type" value="Genomic_DNA"/>
</dbReference>